<dbReference type="OrthoDB" id="8890589at2759"/>
<evidence type="ECO:0000259" key="2">
    <source>
        <dbReference type="Pfam" id="PF02931"/>
    </source>
</evidence>
<gene>
    <name evidence="3" type="ORF">OSB1V03_LOCUS3888</name>
</gene>
<dbReference type="SUPFAM" id="SSF63712">
    <property type="entry name" value="Nicotinic receptor ligand binding domain-like"/>
    <property type="match status" value="1"/>
</dbReference>
<feature type="region of interest" description="Disordered" evidence="1">
    <location>
        <begin position="1"/>
        <end position="57"/>
    </location>
</feature>
<dbReference type="InterPro" id="IPR036734">
    <property type="entry name" value="Neur_chan_lig-bd_sf"/>
</dbReference>
<organism evidence="3">
    <name type="scientific">Medioppia subpectinata</name>
    <dbReference type="NCBI Taxonomy" id="1979941"/>
    <lineage>
        <taxon>Eukaryota</taxon>
        <taxon>Metazoa</taxon>
        <taxon>Ecdysozoa</taxon>
        <taxon>Arthropoda</taxon>
        <taxon>Chelicerata</taxon>
        <taxon>Arachnida</taxon>
        <taxon>Acari</taxon>
        <taxon>Acariformes</taxon>
        <taxon>Sarcoptiformes</taxon>
        <taxon>Oribatida</taxon>
        <taxon>Brachypylina</taxon>
        <taxon>Oppioidea</taxon>
        <taxon>Oppiidae</taxon>
        <taxon>Medioppia</taxon>
    </lineage>
</organism>
<dbReference type="GO" id="GO:0016020">
    <property type="term" value="C:membrane"/>
    <property type="evidence" value="ECO:0007669"/>
    <property type="project" value="InterPro"/>
</dbReference>
<dbReference type="EMBL" id="OC856237">
    <property type="protein sequence ID" value="CAD7623432.1"/>
    <property type="molecule type" value="Genomic_DNA"/>
</dbReference>
<feature type="compositionally biased region" description="Basic and acidic residues" evidence="1">
    <location>
        <begin position="9"/>
        <end position="20"/>
    </location>
</feature>
<evidence type="ECO:0000256" key="1">
    <source>
        <dbReference type="SAM" id="MobiDB-lite"/>
    </source>
</evidence>
<evidence type="ECO:0000313" key="4">
    <source>
        <dbReference type="Proteomes" id="UP000759131"/>
    </source>
</evidence>
<dbReference type="AlphaFoldDB" id="A0A7R9PWE8"/>
<proteinExistence type="predicted"/>
<feature type="domain" description="Neurotransmitter-gated ion-channel ligand-binding" evidence="2">
    <location>
        <begin position="69"/>
        <end position="129"/>
    </location>
</feature>
<keyword evidence="4" id="KW-1185">Reference proteome</keyword>
<protein>
    <recommendedName>
        <fullName evidence="2">Neurotransmitter-gated ion-channel ligand-binding domain-containing protein</fullName>
    </recommendedName>
</protein>
<dbReference type="InterPro" id="IPR006202">
    <property type="entry name" value="Neur_chan_lig-bd"/>
</dbReference>
<dbReference type="GO" id="GO:0005230">
    <property type="term" value="F:extracellular ligand-gated monoatomic ion channel activity"/>
    <property type="evidence" value="ECO:0007669"/>
    <property type="project" value="InterPro"/>
</dbReference>
<name>A0A7R9PWE8_9ACAR</name>
<dbReference type="Pfam" id="PF02931">
    <property type="entry name" value="Neur_chan_LBD"/>
    <property type="match status" value="1"/>
</dbReference>
<dbReference type="EMBL" id="CAJPIZ010001662">
    <property type="protein sequence ID" value="CAG2103862.1"/>
    <property type="molecule type" value="Genomic_DNA"/>
</dbReference>
<evidence type="ECO:0000313" key="3">
    <source>
        <dbReference type="EMBL" id="CAD7623432.1"/>
    </source>
</evidence>
<accession>A0A7R9PWE8</accession>
<reference evidence="3" key="1">
    <citation type="submission" date="2020-11" db="EMBL/GenBank/DDBJ databases">
        <authorList>
            <person name="Tran Van P."/>
        </authorList>
    </citation>
    <scope>NUCLEOTIDE SEQUENCE</scope>
</reference>
<dbReference type="Gene3D" id="2.70.170.10">
    <property type="entry name" value="Neurotransmitter-gated ion-channel ligand-binding domain"/>
    <property type="match status" value="1"/>
</dbReference>
<sequence length="154" mass="17820">MQRHYSGNDSDHKEDNKTTDSEIILSGYHSEPQRLMSHKMHKTPENTRQRSGSTDQLESLEISKKVTIILGDLLVDYDRNQRPGHGGPEAVITTNLEIRSIGPISELDMEFSLDCYFRQKWLDKRLEFSGPSKFLSLNINIEKKKAFLFTQQKH</sequence>
<dbReference type="Proteomes" id="UP000759131">
    <property type="component" value="Unassembled WGS sequence"/>
</dbReference>